<proteinExistence type="predicted"/>
<dbReference type="Proteomes" id="UP000287166">
    <property type="component" value="Unassembled WGS sequence"/>
</dbReference>
<dbReference type="GeneID" id="38774536"/>
<dbReference type="OrthoDB" id="2717443at2759"/>
<accession>A0A401G630</accession>
<reference evidence="1 2" key="1">
    <citation type="journal article" date="2018" name="Sci. Rep.">
        <title>Genome sequence of the cauliflower mushroom Sparassis crispa (Hanabiratake) and its association with beneficial usage.</title>
        <authorList>
            <person name="Kiyama R."/>
            <person name="Furutani Y."/>
            <person name="Kawaguchi K."/>
            <person name="Nakanishi T."/>
        </authorList>
    </citation>
    <scope>NUCLEOTIDE SEQUENCE [LARGE SCALE GENOMIC DNA]</scope>
</reference>
<gene>
    <name evidence="1" type="ORF">SCP_0104990</name>
</gene>
<evidence type="ECO:0000313" key="2">
    <source>
        <dbReference type="Proteomes" id="UP000287166"/>
    </source>
</evidence>
<keyword evidence="2" id="KW-1185">Reference proteome</keyword>
<dbReference type="AlphaFoldDB" id="A0A401G630"/>
<name>A0A401G630_9APHY</name>
<protein>
    <submittedName>
        <fullName evidence="1">Uncharacterized protein</fullName>
    </submittedName>
</protein>
<dbReference type="RefSeq" id="XP_027608532.1">
    <property type="nucleotide sequence ID" value="XM_027752731.1"/>
</dbReference>
<dbReference type="EMBL" id="BFAD01000001">
    <property type="protein sequence ID" value="GBE77619.1"/>
    <property type="molecule type" value="Genomic_DNA"/>
</dbReference>
<comment type="caution">
    <text evidence="1">The sequence shown here is derived from an EMBL/GenBank/DDBJ whole genome shotgun (WGS) entry which is preliminary data.</text>
</comment>
<organism evidence="1 2">
    <name type="scientific">Sparassis crispa</name>
    <dbReference type="NCBI Taxonomy" id="139825"/>
    <lineage>
        <taxon>Eukaryota</taxon>
        <taxon>Fungi</taxon>
        <taxon>Dikarya</taxon>
        <taxon>Basidiomycota</taxon>
        <taxon>Agaricomycotina</taxon>
        <taxon>Agaricomycetes</taxon>
        <taxon>Polyporales</taxon>
        <taxon>Sparassidaceae</taxon>
        <taxon>Sparassis</taxon>
    </lineage>
</organism>
<evidence type="ECO:0000313" key="1">
    <source>
        <dbReference type="EMBL" id="GBE77619.1"/>
    </source>
</evidence>
<sequence length="66" mass="7202">MLGPGVFSARAPALIIWTGLQAALLTFMWSQYRQPSLIQGPLPSHIPKAHLVSRQARFQAQPAHAA</sequence>
<dbReference type="InParanoid" id="A0A401G630"/>